<name>A0A1C3NXM0_9ACTN</name>
<accession>A0A1C3NXM0</accession>
<gene>
    <name evidence="3" type="ORF">FDG2_2440</name>
</gene>
<sequence>MPPLVCGLLTQTRERTVCGMLLGAGLSRVWPHHRAHRFFSHAVWSPDPLGLALARLVITVLVPGGAVTVAVDDTLFRRSGTKVWAASWFHDGSAASPTQVGFGNTWVLVGIVVRLPMLDRPVCLPVLARLVRKNTVSASRLWLTRRMVTALAAALPDRRLHVVADAAYAGRELRGLPARVTWTTRLRADAALYELAPPRTGRCGRPRLKGDRLPGLAALAAHAPFTPLRVEPVRAEHHRGHRHPPLPVMARSAPGRSPSSCCVRPPPTPAAAMTPPWSPPIPSPDRLRSSTGMPLAGRWKPRSRTPSRSSGSGRPVTGVPAPSSALSRSV</sequence>
<dbReference type="EMBL" id="FLUV01001027">
    <property type="protein sequence ID" value="SBW22304.1"/>
    <property type="molecule type" value="Genomic_DNA"/>
</dbReference>
<proteinExistence type="predicted"/>
<keyword evidence="4" id="KW-1185">Reference proteome</keyword>
<feature type="domain" description="Transposase IS701-like DDE" evidence="2">
    <location>
        <begin position="4"/>
        <end position="215"/>
    </location>
</feature>
<evidence type="ECO:0000313" key="4">
    <source>
        <dbReference type="Proteomes" id="UP000199013"/>
    </source>
</evidence>
<evidence type="ECO:0000256" key="1">
    <source>
        <dbReference type="SAM" id="MobiDB-lite"/>
    </source>
</evidence>
<feature type="compositionally biased region" description="Low complexity" evidence="1">
    <location>
        <begin position="254"/>
        <end position="263"/>
    </location>
</feature>
<evidence type="ECO:0000259" key="2">
    <source>
        <dbReference type="Pfam" id="PF13546"/>
    </source>
</evidence>
<feature type="compositionally biased region" description="Low complexity" evidence="1">
    <location>
        <begin position="306"/>
        <end position="320"/>
    </location>
</feature>
<dbReference type="Pfam" id="PF13546">
    <property type="entry name" value="DDE_5"/>
    <property type="match status" value="1"/>
</dbReference>
<feature type="region of interest" description="Disordered" evidence="1">
    <location>
        <begin position="236"/>
        <end position="330"/>
    </location>
</feature>
<dbReference type="InterPro" id="IPR038721">
    <property type="entry name" value="IS701-like_DDE_dom"/>
</dbReference>
<protein>
    <submittedName>
        <fullName evidence="3">Transposase, IS4</fullName>
    </submittedName>
</protein>
<dbReference type="Proteomes" id="UP000199013">
    <property type="component" value="Unassembled WGS sequence"/>
</dbReference>
<evidence type="ECO:0000313" key="3">
    <source>
        <dbReference type="EMBL" id="SBW22304.1"/>
    </source>
</evidence>
<dbReference type="AlphaFoldDB" id="A0A1C3NXM0"/>
<organism evidence="3 4">
    <name type="scientific">Candidatus Protofrankia californiensis</name>
    <dbReference type="NCBI Taxonomy" id="1839754"/>
    <lineage>
        <taxon>Bacteria</taxon>
        <taxon>Bacillati</taxon>
        <taxon>Actinomycetota</taxon>
        <taxon>Actinomycetes</taxon>
        <taxon>Frankiales</taxon>
        <taxon>Frankiaceae</taxon>
        <taxon>Protofrankia</taxon>
    </lineage>
</organism>
<reference evidence="4" key="1">
    <citation type="submission" date="2016-02" db="EMBL/GenBank/DDBJ databases">
        <authorList>
            <person name="Wibberg D."/>
        </authorList>
    </citation>
    <scope>NUCLEOTIDE SEQUENCE [LARGE SCALE GENOMIC DNA]</scope>
</reference>